<feature type="region of interest" description="Disordered" evidence="2">
    <location>
        <begin position="326"/>
        <end position="348"/>
    </location>
</feature>
<dbReference type="KEGG" id="bpg:Bathy05g03980"/>
<feature type="coiled-coil region" evidence="1">
    <location>
        <begin position="814"/>
        <end position="858"/>
    </location>
</feature>
<feature type="compositionally biased region" description="Acidic residues" evidence="2">
    <location>
        <begin position="94"/>
        <end position="110"/>
    </location>
</feature>
<feature type="region of interest" description="Disordered" evidence="2">
    <location>
        <begin position="519"/>
        <end position="540"/>
    </location>
</feature>
<reference evidence="3 4" key="1">
    <citation type="submission" date="2011-10" db="EMBL/GenBank/DDBJ databases">
        <authorList>
            <person name="Genoscope - CEA"/>
        </authorList>
    </citation>
    <scope>NUCLEOTIDE SEQUENCE [LARGE SCALE GENOMIC DNA]</scope>
    <source>
        <strain evidence="3 4">RCC 1105</strain>
    </source>
</reference>
<name>K8EF49_9CHLO</name>
<dbReference type="AlphaFoldDB" id="K8EF49"/>
<feature type="compositionally biased region" description="Polar residues" evidence="2">
    <location>
        <begin position="56"/>
        <end position="75"/>
    </location>
</feature>
<proteinExistence type="predicted"/>
<dbReference type="RefSeq" id="XP_007513199.1">
    <property type="nucleotide sequence ID" value="XM_007513137.1"/>
</dbReference>
<dbReference type="Proteomes" id="UP000198341">
    <property type="component" value="Chromosome 5"/>
</dbReference>
<keyword evidence="1" id="KW-0175">Coiled coil</keyword>
<dbReference type="GeneID" id="19015901"/>
<feature type="coiled-coil region" evidence="1">
    <location>
        <begin position="600"/>
        <end position="691"/>
    </location>
</feature>
<protein>
    <submittedName>
        <fullName evidence="3">ORF73</fullName>
    </submittedName>
</protein>
<feature type="coiled-coil region" evidence="1">
    <location>
        <begin position="1022"/>
        <end position="1056"/>
    </location>
</feature>
<feature type="compositionally biased region" description="Low complexity" evidence="2">
    <location>
        <begin position="123"/>
        <end position="132"/>
    </location>
</feature>
<feature type="region of interest" description="Disordered" evidence="2">
    <location>
        <begin position="761"/>
        <end position="782"/>
    </location>
</feature>
<accession>K8EF49</accession>
<dbReference type="EMBL" id="FO082274">
    <property type="protein sequence ID" value="CCO16757.1"/>
    <property type="molecule type" value="Genomic_DNA"/>
</dbReference>
<feature type="coiled-coil region" evidence="1">
    <location>
        <begin position="883"/>
        <end position="917"/>
    </location>
</feature>
<evidence type="ECO:0000313" key="4">
    <source>
        <dbReference type="Proteomes" id="UP000198341"/>
    </source>
</evidence>
<feature type="region of interest" description="Disordered" evidence="2">
    <location>
        <begin position="1"/>
        <end position="133"/>
    </location>
</feature>
<evidence type="ECO:0000256" key="2">
    <source>
        <dbReference type="SAM" id="MobiDB-lite"/>
    </source>
</evidence>
<feature type="region of interest" description="Disordered" evidence="2">
    <location>
        <begin position="695"/>
        <end position="716"/>
    </location>
</feature>
<gene>
    <name evidence="3" type="ORF">Bathy05g03980</name>
</gene>
<organism evidence="3 4">
    <name type="scientific">Bathycoccus prasinos</name>
    <dbReference type="NCBI Taxonomy" id="41875"/>
    <lineage>
        <taxon>Eukaryota</taxon>
        <taxon>Viridiplantae</taxon>
        <taxon>Chlorophyta</taxon>
        <taxon>Mamiellophyceae</taxon>
        <taxon>Mamiellales</taxon>
        <taxon>Bathycoccaceae</taxon>
        <taxon>Bathycoccus</taxon>
    </lineage>
</organism>
<evidence type="ECO:0000256" key="1">
    <source>
        <dbReference type="SAM" id="Coils"/>
    </source>
</evidence>
<evidence type="ECO:0000313" key="3">
    <source>
        <dbReference type="EMBL" id="CCO16757.1"/>
    </source>
</evidence>
<keyword evidence="4" id="KW-1185">Reference proteome</keyword>
<sequence length="1175" mass="136707">MTNKLLSPTTRTTRTPTMDHPLVASPMTKRRESPKPPFSTPKRGRTSKNMMSSSSHLSPQNGSQMRLNFTQNSNKGKGGSLPPSPVDETVLFADDVDSDEEEEEENEVFEDAGTPFVEDENNENLQPPLNNNSTAKRVEKGALNRALRRELYQLTKSRDEVSLELTRLRNDHERVQAMRASEMEALNMHKSRIADAAQATAKEANRVEEMKKDVIERERRMKEELEEAMQLKRDAEEMRIEAEEFLERQRRAEKAEAKMEEKGRDIERMNEWSNERMDELERKQEQVAVANAACEREAGLLKRDYERFEKNRREVSRAFAKREMDALKREESCEDRERRAERATKMREEEERLLVEAQEKKYLAEKHLREFLEKMKEAESNAKKIEQAKEDARLKMRELDQLFSEKKAAIEQAEHALKKAKVEREQIKEELDARERHTAAAAEAAAKECDTVANAWAKVTEGRKELEKREQDLKIASSTIAERLYFMKAGDEELEEKGRALEQLAAEIQKVELELKKDRDRVEEEKQTMHKKREMMEEAERTAKFRVNEIENRELQLDARENDVASQLSRAAMVEENLKKRESDLRALMRSGEGQRATTVRELESEVEEKAKDIERLKAKLEESASDSESSLKKLTNEMDVMRESFRTKEIEIEAHRKALENQLNEARKENRDLVSEAAEARKERETALLRMRDGSAQTTTTSTHKKNTGTQSNDFAFPIVDTTRNEQQIDAMRSEIALLKREIASHQTHRDHLETQLAEARQLASANSPSGKTKKETERRKAWEKSAMEAVRDARDALDARAETVKKAAMDVKKREENAKRRENELLDGLERVEKEYAKARQAVAAAESERIDIEARREYVRREQLELEKHKAVNDAFRTDEDSLKKKLKAVSRDLEDAERKLENVTHMVSIRKQELSGLDLANINATRIVDLEQRELKIREFTDKVHPALLREAESLKEAGDVLQKEKIELQNSWLALQNREKMMNEHAATNNARICELKEFEKSLMVERDELLAFREDLLEKQQKLVHAEDIIHRAEKEKKALEKKRKHATREHTLDETKSSLKRLLTQIKTREGEAHRKLKRCETLLHRENIHNLRASLLKVTETREALERDVVVSSSRSERDEDEDGDESVHVFQSLLRRCERQLVRANDWFADLQNELESYHQSQASLR</sequence>